<dbReference type="RefSeq" id="WP_087938535.1">
    <property type="nucleotide sequence ID" value="NZ_FNAC01000009.1"/>
</dbReference>
<dbReference type="Proteomes" id="UP000199060">
    <property type="component" value="Unassembled WGS sequence"/>
</dbReference>
<dbReference type="PROSITE" id="PS51257">
    <property type="entry name" value="PROKAR_LIPOPROTEIN"/>
    <property type="match status" value="1"/>
</dbReference>
<gene>
    <name evidence="1" type="ORF">SAMN04488104_100979</name>
</gene>
<accession>A0A1G6QK35</accession>
<keyword evidence="2" id="KW-1185">Reference proteome</keyword>
<dbReference type="EMBL" id="FNAC01000009">
    <property type="protein sequence ID" value="SDC92037.1"/>
    <property type="molecule type" value="Genomic_DNA"/>
</dbReference>
<dbReference type="STRING" id="686796.SAMN04488104_100979"/>
<dbReference type="AlphaFoldDB" id="A0A1G6QK35"/>
<evidence type="ECO:0008006" key="3">
    <source>
        <dbReference type="Google" id="ProtNLM"/>
    </source>
</evidence>
<dbReference type="OrthoDB" id="1092798at2"/>
<protein>
    <recommendedName>
        <fullName evidence="3">6-bladed beta-propeller protein</fullName>
    </recommendedName>
</protein>
<evidence type="ECO:0000313" key="2">
    <source>
        <dbReference type="Proteomes" id="UP000199060"/>
    </source>
</evidence>
<dbReference type="Pfam" id="PF17170">
    <property type="entry name" value="DUF5128"/>
    <property type="match status" value="1"/>
</dbReference>
<organism evidence="1 2">
    <name type="scientific">Algoriphagus faecimaris</name>
    <dbReference type="NCBI Taxonomy" id="686796"/>
    <lineage>
        <taxon>Bacteria</taxon>
        <taxon>Pseudomonadati</taxon>
        <taxon>Bacteroidota</taxon>
        <taxon>Cytophagia</taxon>
        <taxon>Cytophagales</taxon>
        <taxon>Cyclobacteriaceae</taxon>
        <taxon>Algoriphagus</taxon>
    </lineage>
</organism>
<name>A0A1G6QK35_9BACT</name>
<sequence>MRVWLIIFIVLIFACKPEAEKSEIRFIDPVFEDGPIKDFVNIKNVTVLDLPDSIDLGAIKQIEFYDSLVYLLEDGIYSSILVFDQKGKVERQLLRLGNGPGEYINIDFFILNDSYLAIYDRQQMKFVKYSLSHFEKFESYKTENYFVGGVSLPNNTFFLVSDTDIEEGYQLGYIFTDSDFSNIKTFPQPTGTIEGFLPQSISNFISQHHIIQAFSDNLFQITSDSLSLVTYVDFGKKSLPKEVSSFNQAYELYDVLSSGSYYFAPTNLLVRDSVISFNFFNETIDNQNFGLIQNGNAYRFSIDSDLKELFLKPITVREDLYHTVLLPGEYDEEVIDILNLTEVDYEKPILVSYTIGQ</sequence>
<proteinExistence type="predicted"/>
<evidence type="ECO:0000313" key="1">
    <source>
        <dbReference type="EMBL" id="SDC92037.1"/>
    </source>
</evidence>
<reference evidence="2" key="1">
    <citation type="submission" date="2016-10" db="EMBL/GenBank/DDBJ databases">
        <authorList>
            <person name="Varghese N."/>
            <person name="Submissions S."/>
        </authorList>
    </citation>
    <scope>NUCLEOTIDE SEQUENCE [LARGE SCALE GENOMIC DNA]</scope>
    <source>
        <strain evidence="2">DSM 23095</strain>
    </source>
</reference>